<dbReference type="PROSITE" id="PS51199">
    <property type="entry name" value="SF4_HELICASE"/>
    <property type="match status" value="1"/>
</dbReference>
<dbReference type="Pfam" id="PF03796">
    <property type="entry name" value="DnaB_C"/>
    <property type="match status" value="1"/>
</dbReference>
<reference evidence="12" key="1">
    <citation type="submission" date="2018-05" db="EMBL/GenBank/DDBJ databases">
        <authorList>
            <person name="Lanie J.A."/>
            <person name="Ng W.-L."/>
            <person name="Kazmierczak K.M."/>
            <person name="Andrzejewski T.M."/>
            <person name="Davidsen T.M."/>
            <person name="Wayne K.J."/>
            <person name="Tettelin H."/>
            <person name="Glass J.I."/>
            <person name="Rusch D."/>
            <person name="Podicherti R."/>
            <person name="Tsui H.-C.T."/>
            <person name="Winkler M.E."/>
        </authorList>
    </citation>
    <scope>NUCLEOTIDE SEQUENCE</scope>
</reference>
<keyword evidence="8" id="KW-0413">Isomerase</keyword>
<dbReference type="InterPro" id="IPR007693">
    <property type="entry name" value="DNA_helicase_DnaB-like_N"/>
</dbReference>
<dbReference type="GO" id="GO:0043139">
    <property type="term" value="F:5'-3' DNA helicase activity"/>
    <property type="evidence" value="ECO:0007669"/>
    <property type="project" value="UniProtKB-EC"/>
</dbReference>
<evidence type="ECO:0000256" key="10">
    <source>
        <dbReference type="ARBA" id="ARBA00048954"/>
    </source>
</evidence>
<evidence type="ECO:0000256" key="9">
    <source>
        <dbReference type="ARBA" id="ARBA00044969"/>
    </source>
</evidence>
<keyword evidence="5" id="KW-0347">Helicase</keyword>
<evidence type="ECO:0000256" key="1">
    <source>
        <dbReference type="ARBA" id="ARBA00008428"/>
    </source>
</evidence>
<dbReference type="InterPro" id="IPR016136">
    <property type="entry name" value="DNA_helicase_N/primase_C"/>
</dbReference>
<dbReference type="PANTHER" id="PTHR30153">
    <property type="entry name" value="REPLICATIVE DNA HELICASE DNAB"/>
    <property type="match status" value="1"/>
</dbReference>
<protein>
    <recommendedName>
        <fullName evidence="9">DNA 5'-3' helicase</fullName>
        <ecNumber evidence="9">5.6.2.3</ecNumber>
    </recommendedName>
</protein>
<evidence type="ECO:0000256" key="2">
    <source>
        <dbReference type="ARBA" id="ARBA00022705"/>
    </source>
</evidence>
<dbReference type="EC" id="5.6.2.3" evidence="9"/>
<comment type="catalytic activity">
    <reaction evidence="10">
        <text>ATP + H2O = ADP + phosphate + H(+)</text>
        <dbReference type="Rhea" id="RHEA:13065"/>
        <dbReference type="ChEBI" id="CHEBI:15377"/>
        <dbReference type="ChEBI" id="CHEBI:15378"/>
        <dbReference type="ChEBI" id="CHEBI:30616"/>
        <dbReference type="ChEBI" id="CHEBI:43474"/>
        <dbReference type="ChEBI" id="CHEBI:456216"/>
        <dbReference type="EC" id="5.6.2.3"/>
    </reaction>
</comment>
<keyword evidence="6" id="KW-0067">ATP-binding</keyword>
<dbReference type="GO" id="GO:0005524">
    <property type="term" value="F:ATP binding"/>
    <property type="evidence" value="ECO:0007669"/>
    <property type="project" value="UniProtKB-KW"/>
</dbReference>
<evidence type="ECO:0000256" key="7">
    <source>
        <dbReference type="ARBA" id="ARBA00023125"/>
    </source>
</evidence>
<dbReference type="PANTHER" id="PTHR30153:SF2">
    <property type="entry name" value="REPLICATIVE DNA HELICASE"/>
    <property type="match status" value="1"/>
</dbReference>
<dbReference type="InterPro" id="IPR007694">
    <property type="entry name" value="DNA_helicase_DnaB-like_C"/>
</dbReference>
<dbReference type="GO" id="GO:0006260">
    <property type="term" value="P:DNA replication"/>
    <property type="evidence" value="ECO:0007669"/>
    <property type="project" value="UniProtKB-KW"/>
</dbReference>
<comment type="similarity">
    <text evidence="1">Belongs to the helicase family. DnaB subfamily.</text>
</comment>
<feature type="non-terminal residue" evidence="12">
    <location>
        <position position="292"/>
    </location>
</feature>
<keyword evidence="2" id="KW-0235">DNA replication</keyword>
<dbReference type="EMBL" id="UINC01052946">
    <property type="protein sequence ID" value="SVB68874.1"/>
    <property type="molecule type" value="Genomic_DNA"/>
</dbReference>
<dbReference type="SUPFAM" id="SSF48024">
    <property type="entry name" value="N-terminal domain of DnaB helicase"/>
    <property type="match status" value="1"/>
</dbReference>
<dbReference type="Pfam" id="PF00772">
    <property type="entry name" value="DnaB"/>
    <property type="match status" value="1"/>
</dbReference>
<dbReference type="Gene3D" id="3.40.50.300">
    <property type="entry name" value="P-loop containing nucleotide triphosphate hydrolases"/>
    <property type="match status" value="1"/>
</dbReference>
<dbReference type="GO" id="GO:0016787">
    <property type="term" value="F:hydrolase activity"/>
    <property type="evidence" value="ECO:0007669"/>
    <property type="project" value="UniProtKB-KW"/>
</dbReference>
<dbReference type="Gene3D" id="1.10.860.10">
    <property type="entry name" value="DNAb Helicase, Chain A"/>
    <property type="match status" value="1"/>
</dbReference>
<accession>A0A382G2N5</accession>
<name>A0A382G2N5_9ZZZZ</name>
<keyword evidence="3" id="KW-0547">Nucleotide-binding</keyword>
<proteinExistence type="inferred from homology"/>
<evidence type="ECO:0000313" key="12">
    <source>
        <dbReference type="EMBL" id="SVB68874.1"/>
    </source>
</evidence>
<dbReference type="GO" id="GO:0003677">
    <property type="term" value="F:DNA binding"/>
    <property type="evidence" value="ECO:0007669"/>
    <property type="project" value="UniProtKB-KW"/>
</dbReference>
<sequence length="292" mass="31983">MPPHNFEAEKALLGAIFANNNAYDRVADFLRPTHFADPIHGRIYESSSKLIERGQIADPITLKSFFEQDSALADIGGAQYLVEIAASMVNVINAAEYGRTIYDLHLKRQLIELGENVVNNAYSRDVDDFAITQIEKAEQTLYDLATTGEFEGGFKEFKSSIVSAIEMAEAAHKRDGKIAGIATGLRDIDTILGGLHPSDLVILAGRPSMGKTALATNIAFNAAYDYKNETDSEGRKKIIDGAVVGFFSLEMSAEQLAARILSEQTEIASDKMRKGKLTNDEFDRLVVASQQL</sequence>
<evidence type="ECO:0000256" key="5">
    <source>
        <dbReference type="ARBA" id="ARBA00022806"/>
    </source>
</evidence>
<keyword evidence="4" id="KW-0378">Hydrolase</keyword>
<dbReference type="GO" id="GO:0005829">
    <property type="term" value="C:cytosol"/>
    <property type="evidence" value="ECO:0007669"/>
    <property type="project" value="TreeGrafter"/>
</dbReference>
<dbReference type="SUPFAM" id="SSF52540">
    <property type="entry name" value="P-loop containing nucleoside triphosphate hydrolases"/>
    <property type="match status" value="1"/>
</dbReference>
<dbReference type="InterPro" id="IPR036185">
    <property type="entry name" value="DNA_heli_DnaB-like_N_sf"/>
</dbReference>
<evidence type="ECO:0000256" key="6">
    <source>
        <dbReference type="ARBA" id="ARBA00022840"/>
    </source>
</evidence>
<dbReference type="AlphaFoldDB" id="A0A382G2N5"/>
<evidence type="ECO:0000256" key="4">
    <source>
        <dbReference type="ARBA" id="ARBA00022801"/>
    </source>
</evidence>
<feature type="domain" description="SF4 helicase" evidence="11">
    <location>
        <begin position="174"/>
        <end position="292"/>
    </location>
</feature>
<dbReference type="InterPro" id="IPR027417">
    <property type="entry name" value="P-loop_NTPase"/>
</dbReference>
<gene>
    <name evidence="12" type="ORF">METZ01_LOCUS221728</name>
</gene>
<evidence type="ECO:0000256" key="8">
    <source>
        <dbReference type="ARBA" id="ARBA00023235"/>
    </source>
</evidence>
<evidence type="ECO:0000256" key="3">
    <source>
        <dbReference type="ARBA" id="ARBA00022741"/>
    </source>
</evidence>
<keyword evidence="7" id="KW-0238">DNA-binding</keyword>
<evidence type="ECO:0000259" key="11">
    <source>
        <dbReference type="PROSITE" id="PS51199"/>
    </source>
</evidence>
<organism evidence="12">
    <name type="scientific">marine metagenome</name>
    <dbReference type="NCBI Taxonomy" id="408172"/>
    <lineage>
        <taxon>unclassified sequences</taxon>
        <taxon>metagenomes</taxon>
        <taxon>ecological metagenomes</taxon>
    </lineage>
</organism>